<dbReference type="EMBL" id="WBOT01000005">
    <property type="protein sequence ID" value="KAB2331439.1"/>
    <property type="molecule type" value="Genomic_DNA"/>
</dbReference>
<dbReference type="AlphaFoldDB" id="A0A7V7UU46"/>
<gene>
    <name evidence="1" type="ORF">F7732_16480</name>
</gene>
<dbReference type="RefSeq" id="WP_151575093.1">
    <property type="nucleotide sequence ID" value="NZ_WBOT01000005.1"/>
</dbReference>
<protein>
    <submittedName>
        <fullName evidence="1">DUF4275 family protein</fullName>
    </submittedName>
</protein>
<proteinExistence type="predicted"/>
<dbReference type="Proteomes" id="UP000441354">
    <property type="component" value="Unassembled WGS sequence"/>
</dbReference>
<accession>A0A7V7UU46</accession>
<dbReference type="InterPro" id="IPR025454">
    <property type="entry name" value="DUF4275"/>
</dbReference>
<keyword evidence="2" id="KW-1185">Reference proteome</keyword>
<evidence type="ECO:0000313" key="1">
    <source>
        <dbReference type="EMBL" id="KAB2331439.1"/>
    </source>
</evidence>
<sequence>MKKSEIPKWGNYLRRIWRERFANSLSKEEQDEIWVDDFLWHICSWEKVSCLKKEKAITAFLQQKKPKCTIFYQFNDDAFLLEHADTLSINDLPYIQDNMDYNDLYVMDWKGKWTFVMTHEPECGPYFIQIN</sequence>
<organism evidence="1 2">
    <name type="scientific">Bacillus mesophilum</name>
    <dbReference type="NCBI Taxonomy" id="1071718"/>
    <lineage>
        <taxon>Bacteria</taxon>
        <taxon>Bacillati</taxon>
        <taxon>Bacillota</taxon>
        <taxon>Bacilli</taxon>
        <taxon>Bacillales</taxon>
        <taxon>Bacillaceae</taxon>
        <taxon>Bacillus</taxon>
    </lineage>
</organism>
<name>A0A7V7UU46_9BACI</name>
<evidence type="ECO:0000313" key="2">
    <source>
        <dbReference type="Proteomes" id="UP000441354"/>
    </source>
</evidence>
<dbReference type="Pfam" id="PF14101">
    <property type="entry name" value="DUF4275"/>
    <property type="match status" value="1"/>
</dbReference>
<comment type="caution">
    <text evidence="1">The sequence shown here is derived from an EMBL/GenBank/DDBJ whole genome shotgun (WGS) entry which is preliminary data.</text>
</comment>
<reference evidence="1 2" key="1">
    <citation type="journal article" date="2014" name="Arch. Microbiol.">
        <title>Bacillus mesophilum sp. nov., strain IITR-54T, a novel 4-chlorobiphenyl dechlorinating bacterium.</title>
        <authorList>
            <person name="Manickam N."/>
            <person name="Singh N.K."/>
            <person name="Bajaj A."/>
            <person name="Kumar R.M."/>
            <person name="Kaur G."/>
            <person name="Kaur N."/>
            <person name="Bala M."/>
            <person name="Kumar A."/>
            <person name="Mayilraj S."/>
        </authorList>
    </citation>
    <scope>NUCLEOTIDE SEQUENCE [LARGE SCALE GENOMIC DNA]</scope>
    <source>
        <strain evidence="1 2">IITR-54</strain>
    </source>
</reference>
<dbReference type="OrthoDB" id="1711074at2"/>